<feature type="region of interest" description="Disordered" evidence="1">
    <location>
        <begin position="1"/>
        <end position="33"/>
    </location>
</feature>
<sequence>MNVGQVWPGTKPKEMLPCGSQSLNTNNNNNKNNRINKTNAASLQPTTADLADIHKIINHLTNNNSEHLFKLHLSNTYGHIYKVRKQHSSHDFRKHFFTLRVAEAWNKLPASVVSCRSTASFKTS</sequence>
<dbReference type="AlphaFoldDB" id="A0AA36BZ94"/>
<dbReference type="EMBL" id="OX597841">
    <property type="protein sequence ID" value="CAI9742694.1"/>
    <property type="molecule type" value="Genomic_DNA"/>
</dbReference>
<keyword evidence="3" id="KW-1185">Reference proteome</keyword>
<reference evidence="2" key="1">
    <citation type="submission" date="2023-08" db="EMBL/GenBank/DDBJ databases">
        <authorList>
            <person name="Alioto T."/>
            <person name="Alioto T."/>
            <person name="Gomez Garrido J."/>
        </authorList>
    </citation>
    <scope>NUCLEOTIDE SEQUENCE</scope>
</reference>
<dbReference type="Proteomes" id="UP001162480">
    <property type="component" value="Chromosome 28"/>
</dbReference>
<evidence type="ECO:0000313" key="2">
    <source>
        <dbReference type="EMBL" id="CAI9742694.1"/>
    </source>
</evidence>
<feature type="compositionally biased region" description="Low complexity" evidence="1">
    <location>
        <begin position="24"/>
        <end position="33"/>
    </location>
</feature>
<name>A0AA36BZ94_OCTVU</name>
<evidence type="ECO:0000256" key="1">
    <source>
        <dbReference type="SAM" id="MobiDB-lite"/>
    </source>
</evidence>
<accession>A0AA36BZ94</accession>
<proteinExistence type="predicted"/>
<gene>
    <name evidence="2" type="ORF">OCTVUL_1B025815</name>
</gene>
<organism evidence="2 3">
    <name type="scientific">Octopus vulgaris</name>
    <name type="common">Common octopus</name>
    <dbReference type="NCBI Taxonomy" id="6645"/>
    <lineage>
        <taxon>Eukaryota</taxon>
        <taxon>Metazoa</taxon>
        <taxon>Spiralia</taxon>
        <taxon>Lophotrochozoa</taxon>
        <taxon>Mollusca</taxon>
        <taxon>Cephalopoda</taxon>
        <taxon>Coleoidea</taxon>
        <taxon>Octopodiformes</taxon>
        <taxon>Octopoda</taxon>
        <taxon>Incirrata</taxon>
        <taxon>Octopodidae</taxon>
        <taxon>Octopus</taxon>
    </lineage>
</organism>
<evidence type="ECO:0000313" key="3">
    <source>
        <dbReference type="Proteomes" id="UP001162480"/>
    </source>
</evidence>
<protein>
    <submittedName>
        <fullName evidence="2">Uncharacterized protein</fullName>
    </submittedName>
</protein>